<dbReference type="PROSITE" id="PS00934">
    <property type="entry name" value="GLYOXALASE_I_1"/>
    <property type="match status" value="2"/>
</dbReference>
<dbReference type="EMBL" id="MQVM01000026">
    <property type="protein sequence ID" value="ONH71918.1"/>
    <property type="molecule type" value="Genomic_DNA"/>
</dbReference>
<organism evidence="3 4">
    <name type="scientific">Pichia kudriavzevii</name>
    <name type="common">Yeast</name>
    <name type="synonym">Issatchenkia orientalis</name>
    <dbReference type="NCBI Taxonomy" id="4909"/>
    <lineage>
        <taxon>Eukaryota</taxon>
        <taxon>Fungi</taxon>
        <taxon>Dikarya</taxon>
        <taxon>Ascomycota</taxon>
        <taxon>Saccharomycotina</taxon>
        <taxon>Pichiomycetes</taxon>
        <taxon>Pichiales</taxon>
        <taxon>Pichiaceae</taxon>
        <taxon>Pichia</taxon>
    </lineage>
</organism>
<evidence type="ECO:0000259" key="2">
    <source>
        <dbReference type="PROSITE" id="PS51819"/>
    </source>
</evidence>
<dbReference type="Proteomes" id="UP000189274">
    <property type="component" value="Unassembled WGS sequence"/>
</dbReference>
<dbReference type="PANTHER" id="PTHR10374:SF30">
    <property type="entry name" value="LACTOYLGLUTATHIONE LYASE"/>
    <property type="match status" value="1"/>
</dbReference>
<keyword evidence="3" id="KW-0456">Lyase</keyword>
<protein>
    <submittedName>
        <fullName evidence="3">Lactoylglutathione lyase</fullName>
    </submittedName>
</protein>
<gene>
    <name evidence="3" type="ORF">BOH78_4171</name>
</gene>
<accession>A0A1V2LHS6</accession>
<feature type="domain" description="VOC" evidence="2">
    <location>
        <begin position="438"/>
        <end position="586"/>
    </location>
</feature>
<reference evidence="4" key="1">
    <citation type="journal article" date="2017" name="Genome Announc.">
        <title>Genome sequences of Cyberlindnera fabianii 65, Pichia kudriavzevii 129, and Saccharomyces cerevisiae 131 isolated from fermented masau fruits in Zimbabwe.</title>
        <authorList>
            <person name="van Rijswijck I.M.H."/>
            <person name="Derks M.F.L."/>
            <person name="Abee T."/>
            <person name="de Ridder D."/>
            <person name="Smid E.J."/>
        </authorList>
    </citation>
    <scope>NUCLEOTIDE SEQUENCE [LARGE SCALE GENOMIC DNA]</scope>
    <source>
        <strain evidence="4">129</strain>
    </source>
</reference>
<dbReference type="Pfam" id="PF00903">
    <property type="entry name" value="Glyoxalase"/>
    <property type="match status" value="3"/>
</dbReference>
<dbReference type="SUPFAM" id="SSF54593">
    <property type="entry name" value="Glyoxalase/Bleomycin resistance protein/Dihydroxybiphenyl dioxygenase"/>
    <property type="match status" value="4"/>
</dbReference>
<dbReference type="PROSITE" id="PS00935">
    <property type="entry name" value="GLYOXALASE_I_2"/>
    <property type="match status" value="1"/>
</dbReference>
<evidence type="ECO:0000256" key="1">
    <source>
        <dbReference type="ARBA" id="ARBA00022723"/>
    </source>
</evidence>
<dbReference type="PANTHER" id="PTHR10374">
    <property type="entry name" value="LACTOYLGLUTATHIONE LYASE GLYOXALASE I"/>
    <property type="match status" value="1"/>
</dbReference>
<dbReference type="InterPro" id="IPR037523">
    <property type="entry name" value="VOC_core"/>
</dbReference>
<keyword evidence="1" id="KW-0479">Metal-binding</keyword>
<evidence type="ECO:0000313" key="3">
    <source>
        <dbReference type="EMBL" id="ONH71918.1"/>
    </source>
</evidence>
<dbReference type="InterPro" id="IPR018146">
    <property type="entry name" value="Glyoxalase_1_CS"/>
</dbReference>
<comment type="caution">
    <text evidence="3">The sequence shown here is derived from an EMBL/GenBank/DDBJ whole genome shotgun (WGS) entry which is preliminary data.</text>
</comment>
<proteinExistence type="predicted"/>
<dbReference type="CDD" id="cd07233">
    <property type="entry name" value="GlxI_Zn"/>
    <property type="match status" value="2"/>
</dbReference>
<dbReference type="Gene3D" id="3.10.180.10">
    <property type="entry name" value="2,3-Dihydroxybiphenyl 1,2-Dioxygenase, domain 1"/>
    <property type="match status" value="4"/>
</dbReference>
<dbReference type="PROSITE" id="PS51819">
    <property type="entry name" value="VOC"/>
    <property type="match status" value="3"/>
</dbReference>
<name>A0A1V2LHS6_PICKU</name>
<dbReference type="GO" id="GO:0046872">
    <property type="term" value="F:metal ion binding"/>
    <property type="evidence" value="ECO:0007669"/>
    <property type="project" value="UniProtKB-KW"/>
</dbReference>
<dbReference type="GO" id="GO:0004462">
    <property type="term" value="F:lactoylglutathione lyase activity"/>
    <property type="evidence" value="ECO:0007669"/>
    <property type="project" value="InterPro"/>
</dbReference>
<sequence>MVDSSFLTNTTCLHVSNLDASLEWYIKSFGVSVIKRTQQENYKSAFIALDSDGHPSRGLSVSARSGVIELRELLGEIGKKATVYDGNQDPYKGFGHLCFSVSNIEAAQKKLLEQGVQFKKRLEDGSMNFVAFVQDPDGYWVELIENQIHKEAGVYNLQSNRMNHTMVRVKDAHKSLEFYKGVLGMKHFSTLDFPDMKFSLYFVGYEHSEGYTENKEDFTQQASRQSIIELTHNYGTENDDSFPGYYVFGKDDSAVGFDHFSVSCKDPKGVAKELKARGAAIVAETAEAFTIADPDGWRKSVNWYTDIFGVSVIKKVRNEDYESAFLALDSELHPNKGLPLSCRDGVIELRQPMNAGEVTIENGNNEPYKGFGHICFSVSDIEATQKELLEKHVEFKKKLEEGRQHNIAFVYDPDHYWIELVENEINRRDGVYDLPSNRMNHTMIRVKDPKKSLEFYCVKLGMRLFSTSDHPNAKFTNYFIGYDHDPDYLENREEKLTQFARQSVIELCHNYGTEDDSSFHYYVFNEANDNVKGFDHISISTKNLDSFVRHLQSKDVEVTTNKSDNATIHDPDGWKIEIHSYDYLSQ</sequence>
<dbReference type="InterPro" id="IPR029068">
    <property type="entry name" value="Glyas_Bleomycin-R_OHBP_Dase"/>
</dbReference>
<dbReference type="AlphaFoldDB" id="A0A1V2LHS6"/>
<dbReference type="InterPro" id="IPR004360">
    <property type="entry name" value="Glyas_Fos-R_dOase_dom"/>
</dbReference>
<feature type="domain" description="VOC" evidence="2">
    <location>
        <begin position="6"/>
        <end position="146"/>
    </location>
</feature>
<evidence type="ECO:0000313" key="4">
    <source>
        <dbReference type="Proteomes" id="UP000189274"/>
    </source>
</evidence>
<feature type="domain" description="VOC" evidence="2">
    <location>
        <begin position="285"/>
        <end position="423"/>
    </location>
</feature>
<dbReference type="CDD" id="cd06587">
    <property type="entry name" value="VOC"/>
    <property type="match status" value="1"/>
</dbReference>
<dbReference type="VEuPathDB" id="FungiDB:C5L36_0A01040"/>